<keyword evidence="2" id="KW-1185">Reference proteome</keyword>
<evidence type="ECO:0000313" key="1">
    <source>
        <dbReference type="EMBL" id="ASI99052.1"/>
    </source>
</evidence>
<protein>
    <submittedName>
        <fullName evidence="1">Uncharacterized protein</fullName>
    </submittedName>
</protein>
<gene>
    <name evidence="1" type="ORF">A3L02_05470</name>
</gene>
<organism evidence="1 2">
    <name type="scientific">Thermococcus celer Vu 13 = JCM 8558</name>
    <dbReference type="NCBI Taxonomy" id="1293037"/>
    <lineage>
        <taxon>Archaea</taxon>
        <taxon>Methanobacteriati</taxon>
        <taxon>Methanobacteriota</taxon>
        <taxon>Thermococci</taxon>
        <taxon>Thermococcales</taxon>
        <taxon>Thermococcaceae</taxon>
        <taxon>Thermococcus</taxon>
    </lineage>
</organism>
<dbReference type="KEGG" id="tce:A3L02_05470"/>
<dbReference type="RefSeq" id="WP_088862996.1">
    <property type="nucleotide sequence ID" value="NZ_CP014854.1"/>
</dbReference>
<dbReference type="Proteomes" id="UP000197156">
    <property type="component" value="Chromosome"/>
</dbReference>
<name>A0A218P298_THECE</name>
<proteinExistence type="predicted"/>
<dbReference type="EMBL" id="CP014854">
    <property type="protein sequence ID" value="ASI99052.1"/>
    <property type="molecule type" value="Genomic_DNA"/>
</dbReference>
<sequence length="131" mass="14776">MAVTLSAMIGSGDDAPSEILRASDGGYVIFGTMNPLGRLERDYLVTVRKDGKTKLFSPVPAFLEKFLLQPKEILEKDVEPLEKLIGIILDDTKSEEHRAKLREVLSGLKALECIIRRIIEMEEEEMECVKR</sequence>
<dbReference type="AlphaFoldDB" id="A0A218P298"/>
<dbReference type="GeneID" id="33324187"/>
<reference evidence="1 2" key="1">
    <citation type="submission" date="2016-03" db="EMBL/GenBank/DDBJ databases">
        <title>Complete genome sequence of Thermococcus celer.</title>
        <authorList>
            <person name="Oger P.M."/>
        </authorList>
    </citation>
    <scope>NUCLEOTIDE SEQUENCE [LARGE SCALE GENOMIC DNA]</scope>
    <source>
        <strain evidence="1 2">Vu 13</strain>
    </source>
</reference>
<evidence type="ECO:0000313" key="2">
    <source>
        <dbReference type="Proteomes" id="UP000197156"/>
    </source>
</evidence>
<accession>A0A218P298</accession>